<dbReference type="STRING" id="142842.SAMN02745118_02683"/>
<dbReference type="PROSITE" id="PS00136">
    <property type="entry name" value="SUBTILASE_ASP"/>
    <property type="match status" value="1"/>
</dbReference>
<proteinExistence type="inferred from homology"/>
<feature type="active site" description="Charge relay system" evidence="6">
    <location>
        <position position="164"/>
    </location>
</feature>
<name>A0A1T4QSS6_9FIRM</name>
<dbReference type="EMBL" id="FUWM01000032">
    <property type="protein sequence ID" value="SKA06833.1"/>
    <property type="molecule type" value="Genomic_DNA"/>
</dbReference>
<dbReference type="PANTHER" id="PTHR43806:SF11">
    <property type="entry name" value="CEREVISIN-RELATED"/>
    <property type="match status" value="1"/>
</dbReference>
<dbReference type="SUPFAM" id="SSF52743">
    <property type="entry name" value="Subtilisin-like"/>
    <property type="match status" value="1"/>
</dbReference>
<feature type="active site" description="Charge relay system" evidence="6">
    <location>
        <position position="132"/>
    </location>
</feature>
<organism evidence="8 9">
    <name type="scientific">Selenihalanaerobacter shriftii</name>
    <dbReference type="NCBI Taxonomy" id="142842"/>
    <lineage>
        <taxon>Bacteria</taxon>
        <taxon>Bacillati</taxon>
        <taxon>Bacillota</taxon>
        <taxon>Clostridia</taxon>
        <taxon>Halanaerobiales</taxon>
        <taxon>Halobacteroidaceae</taxon>
        <taxon>Selenihalanaerobacter</taxon>
    </lineage>
</organism>
<keyword evidence="2 6" id="KW-0645">Protease</keyword>
<dbReference type="InterPro" id="IPR000209">
    <property type="entry name" value="Peptidase_S8/S53_dom"/>
</dbReference>
<evidence type="ECO:0000256" key="3">
    <source>
        <dbReference type="ARBA" id="ARBA00022723"/>
    </source>
</evidence>
<dbReference type="OrthoDB" id="9798386at2"/>
<gene>
    <name evidence="8" type="ORF">SAMN02745118_02683</name>
</gene>
<dbReference type="InterPro" id="IPR022398">
    <property type="entry name" value="Peptidase_S8_His-AS"/>
</dbReference>
<dbReference type="InterPro" id="IPR023827">
    <property type="entry name" value="Peptidase_S8_Asp-AS"/>
</dbReference>
<keyword evidence="9" id="KW-1185">Reference proteome</keyword>
<dbReference type="CDD" id="cd07477">
    <property type="entry name" value="Peptidases_S8_Subtilisin_subset"/>
    <property type="match status" value="1"/>
</dbReference>
<dbReference type="InterPro" id="IPR034202">
    <property type="entry name" value="Subtilisin_Carlsberg-like"/>
</dbReference>
<dbReference type="GO" id="GO:0046872">
    <property type="term" value="F:metal ion binding"/>
    <property type="evidence" value="ECO:0007669"/>
    <property type="project" value="UniProtKB-KW"/>
</dbReference>
<dbReference type="InterPro" id="IPR050131">
    <property type="entry name" value="Peptidase_S8_subtilisin-like"/>
</dbReference>
<evidence type="ECO:0000256" key="1">
    <source>
        <dbReference type="ARBA" id="ARBA00011073"/>
    </source>
</evidence>
<dbReference type="GO" id="GO:0004252">
    <property type="term" value="F:serine-type endopeptidase activity"/>
    <property type="evidence" value="ECO:0007669"/>
    <property type="project" value="UniProtKB-UniRule"/>
</dbReference>
<evidence type="ECO:0000313" key="9">
    <source>
        <dbReference type="Proteomes" id="UP000190625"/>
    </source>
</evidence>
<dbReference type="Proteomes" id="UP000190625">
    <property type="component" value="Unassembled WGS sequence"/>
</dbReference>
<dbReference type="PANTHER" id="PTHR43806">
    <property type="entry name" value="PEPTIDASE S8"/>
    <property type="match status" value="1"/>
</dbReference>
<dbReference type="Pfam" id="PF00082">
    <property type="entry name" value="Peptidase_S8"/>
    <property type="match status" value="1"/>
</dbReference>
<evidence type="ECO:0000256" key="2">
    <source>
        <dbReference type="ARBA" id="ARBA00022670"/>
    </source>
</evidence>
<dbReference type="AlphaFoldDB" id="A0A1T4QSS6"/>
<dbReference type="InterPro" id="IPR036852">
    <property type="entry name" value="Peptidase_S8/S53_dom_sf"/>
</dbReference>
<sequence>MNLNILLKLLLTTNLLSQLEISQFKEYPQAKNLTQYIIITDKEFNKKEFKSQIEQNGGKLVKKLSLVNGFVYQFKNIEDKTMIQSVSGIKRIEKDTFLQVNSKNDMKSWGLKAIDALNAWAHFREVRVGIIDTGVDLNHYDLTPVHNGLNTINHKTLPYDSHGHGTHISGIIGGRKNGKGILGILPDVEIYPIKAFNRNGEGRLSSVIEGIEWSIKNNIKILNMSFGTTEDNSSLKKAVKKAYKSGITMVAASGNKGRKTIDYPAKYPEVIAVAAINERKKIANFNNYGEGLDLLAPGVNIKSTWRNNRFRTLNGTSMATAHVTGAIALLISIFKDLNPKQTKELLIKGASSIPSVPKEKQGAGIVNILKTMKLAEKQFMKK</sequence>
<dbReference type="PROSITE" id="PS00137">
    <property type="entry name" value="SUBTILASE_HIS"/>
    <property type="match status" value="1"/>
</dbReference>
<evidence type="ECO:0000256" key="5">
    <source>
        <dbReference type="ARBA" id="ARBA00022825"/>
    </source>
</evidence>
<evidence type="ECO:0000259" key="7">
    <source>
        <dbReference type="Pfam" id="PF00082"/>
    </source>
</evidence>
<keyword evidence="4 6" id="KW-0378">Hydrolase</keyword>
<dbReference type="Gene3D" id="3.40.50.200">
    <property type="entry name" value="Peptidase S8/S53 domain"/>
    <property type="match status" value="1"/>
</dbReference>
<accession>A0A1T4QSS6</accession>
<dbReference type="InterPro" id="IPR015500">
    <property type="entry name" value="Peptidase_S8_subtilisin-rel"/>
</dbReference>
<evidence type="ECO:0000313" key="8">
    <source>
        <dbReference type="EMBL" id="SKA06833.1"/>
    </source>
</evidence>
<evidence type="ECO:0000256" key="4">
    <source>
        <dbReference type="ARBA" id="ARBA00022801"/>
    </source>
</evidence>
<feature type="domain" description="Peptidase S8/S53" evidence="7">
    <location>
        <begin position="125"/>
        <end position="364"/>
    </location>
</feature>
<dbReference type="GO" id="GO:0006508">
    <property type="term" value="P:proteolysis"/>
    <property type="evidence" value="ECO:0007669"/>
    <property type="project" value="UniProtKB-KW"/>
</dbReference>
<dbReference type="PROSITE" id="PS51892">
    <property type="entry name" value="SUBTILASE"/>
    <property type="match status" value="1"/>
</dbReference>
<keyword evidence="3" id="KW-0479">Metal-binding</keyword>
<dbReference type="PRINTS" id="PR00723">
    <property type="entry name" value="SUBTILISIN"/>
</dbReference>
<feature type="active site" description="Charge relay system" evidence="6">
    <location>
        <position position="317"/>
    </location>
</feature>
<protein>
    <submittedName>
        <fullName evidence="8">Serine protease, subtilisin family</fullName>
    </submittedName>
</protein>
<dbReference type="RefSeq" id="WP_078811073.1">
    <property type="nucleotide sequence ID" value="NZ_FUWM01000032.1"/>
</dbReference>
<keyword evidence="5 6" id="KW-0720">Serine protease</keyword>
<evidence type="ECO:0000256" key="6">
    <source>
        <dbReference type="PROSITE-ProRule" id="PRU01240"/>
    </source>
</evidence>
<reference evidence="9" key="1">
    <citation type="submission" date="2017-02" db="EMBL/GenBank/DDBJ databases">
        <authorList>
            <person name="Varghese N."/>
            <person name="Submissions S."/>
        </authorList>
    </citation>
    <scope>NUCLEOTIDE SEQUENCE [LARGE SCALE GENOMIC DNA]</scope>
    <source>
        <strain evidence="9">ATCC BAA-73</strain>
    </source>
</reference>
<comment type="similarity">
    <text evidence="1 6">Belongs to the peptidase S8 family.</text>
</comment>